<accession>A0A3P8EMZ6</accession>
<organism evidence="2">
    <name type="scientific">Heligmosomoides polygyrus</name>
    <name type="common">Parasitic roundworm</name>
    <dbReference type="NCBI Taxonomy" id="6339"/>
    <lineage>
        <taxon>Eukaryota</taxon>
        <taxon>Metazoa</taxon>
        <taxon>Ecdysozoa</taxon>
        <taxon>Nematoda</taxon>
        <taxon>Chromadorea</taxon>
        <taxon>Rhabditida</taxon>
        <taxon>Rhabditina</taxon>
        <taxon>Rhabditomorpha</taxon>
        <taxon>Strongyloidea</taxon>
        <taxon>Heligmosomidae</taxon>
        <taxon>Heligmosomoides</taxon>
    </lineage>
</organism>
<gene>
    <name evidence="2" type="ORF">HPBE_LOCUS18000</name>
</gene>
<sequence>MSASSTGPIRSPSQPLRPLAGNDLVTRPSGRGRITRAVQEKAITLRVKRQECRCVRNPRNTGAMTCSCAQTASALQADPSHLEALQQNEVAQELTNSIQASPQSPQARCGCVQIVYLGTSQFQCQCGDVNGNPLPVTTTTASTTTTMRPITLPATLLPPTVEHPFLPSATEGPGQCQCIMIRISGPSSAQYQCDCNNGNQQVQTLPPVTYPPVTVAPTLAPQPAMTQPLQTAPQQYPLTTGCVVYVGLQNSPCICLPQYDQCAQNTCCLKAKFRSHKGISQPLHDAEPTTVDMLMNILKKLKTKLNE</sequence>
<dbReference type="OrthoDB" id="5868900at2759"/>
<evidence type="ECO:0000313" key="3">
    <source>
        <dbReference type="Proteomes" id="UP000050761"/>
    </source>
</evidence>
<dbReference type="Proteomes" id="UP000050761">
    <property type="component" value="Unassembled WGS sequence"/>
</dbReference>
<proteinExistence type="predicted"/>
<reference evidence="4" key="2">
    <citation type="submission" date="2019-09" db="UniProtKB">
        <authorList>
            <consortium name="WormBaseParasite"/>
        </authorList>
    </citation>
    <scope>IDENTIFICATION</scope>
</reference>
<evidence type="ECO:0000313" key="2">
    <source>
        <dbReference type="EMBL" id="VDP10423.1"/>
    </source>
</evidence>
<keyword evidence="3" id="KW-1185">Reference proteome</keyword>
<dbReference type="WBParaSite" id="HPBE_0001800101-mRNA-1">
    <property type="protein sequence ID" value="HPBE_0001800101-mRNA-1"/>
    <property type="gene ID" value="HPBE_0001800101"/>
</dbReference>
<dbReference type="AlphaFoldDB" id="A0A3P8EMZ6"/>
<feature type="compositionally biased region" description="Polar residues" evidence="1">
    <location>
        <begin position="1"/>
        <end position="14"/>
    </location>
</feature>
<reference evidence="2 3" key="1">
    <citation type="submission" date="2018-11" db="EMBL/GenBank/DDBJ databases">
        <authorList>
            <consortium name="Pathogen Informatics"/>
        </authorList>
    </citation>
    <scope>NUCLEOTIDE SEQUENCE [LARGE SCALE GENOMIC DNA]</scope>
</reference>
<protein>
    <submittedName>
        <fullName evidence="4">CC domain-containing protein</fullName>
    </submittedName>
</protein>
<dbReference type="EMBL" id="UZAH01030403">
    <property type="protein sequence ID" value="VDP10423.1"/>
    <property type="molecule type" value="Genomic_DNA"/>
</dbReference>
<name>A0A3P8EMZ6_HELPZ</name>
<feature type="region of interest" description="Disordered" evidence="1">
    <location>
        <begin position="1"/>
        <end position="29"/>
    </location>
</feature>
<evidence type="ECO:0000256" key="1">
    <source>
        <dbReference type="SAM" id="MobiDB-lite"/>
    </source>
</evidence>
<evidence type="ECO:0000313" key="4">
    <source>
        <dbReference type="WBParaSite" id="HPBE_0001800101-mRNA-1"/>
    </source>
</evidence>